<evidence type="ECO:0008006" key="4">
    <source>
        <dbReference type="Google" id="ProtNLM"/>
    </source>
</evidence>
<protein>
    <recommendedName>
        <fullName evidence="4">Sulfatase</fullName>
    </recommendedName>
</protein>
<evidence type="ECO:0000313" key="2">
    <source>
        <dbReference type="EMBL" id="TWT53737.1"/>
    </source>
</evidence>
<name>A0A5C5WSX2_9BACT</name>
<organism evidence="2 3">
    <name type="scientific">Rubripirellula amarantea</name>
    <dbReference type="NCBI Taxonomy" id="2527999"/>
    <lineage>
        <taxon>Bacteria</taxon>
        <taxon>Pseudomonadati</taxon>
        <taxon>Planctomycetota</taxon>
        <taxon>Planctomycetia</taxon>
        <taxon>Pirellulales</taxon>
        <taxon>Pirellulaceae</taxon>
        <taxon>Rubripirellula</taxon>
    </lineage>
</organism>
<accession>A0A5C5WSX2</accession>
<evidence type="ECO:0000256" key="1">
    <source>
        <dbReference type="SAM" id="MobiDB-lite"/>
    </source>
</evidence>
<keyword evidence="3" id="KW-1185">Reference proteome</keyword>
<comment type="caution">
    <text evidence="2">The sequence shown here is derived from an EMBL/GenBank/DDBJ whole genome shotgun (WGS) entry which is preliminary data.</text>
</comment>
<evidence type="ECO:0000313" key="3">
    <source>
        <dbReference type="Proteomes" id="UP000316598"/>
    </source>
</evidence>
<feature type="region of interest" description="Disordered" evidence="1">
    <location>
        <begin position="1"/>
        <end position="25"/>
    </location>
</feature>
<feature type="compositionally biased region" description="Basic and acidic residues" evidence="1">
    <location>
        <begin position="1"/>
        <end position="20"/>
    </location>
</feature>
<gene>
    <name evidence="2" type="ORF">Pla22_13690</name>
</gene>
<dbReference type="Proteomes" id="UP000316598">
    <property type="component" value="Unassembled WGS sequence"/>
</dbReference>
<proteinExistence type="predicted"/>
<dbReference type="AlphaFoldDB" id="A0A5C5WSX2"/>
<dbReference type="SUPFAM" id="SSF53649">
    <property type="entry name" value="Alkaline phosphatase-like"/>
    <property type="match status" value="1"/>
</dbReference>
<reference evidence="2 3" key="1">
    <citation type="submission" date="2019-02" db="EMBL/GenBank/DDBJ databases">
        <title>Deep-cultivation of Planctomycetes and their phenomic and genomic characterization uncovers novel biology.</title>
        <authorList>
            <person name="Wiegand S."/>
            <person name="Jogler M."/>
            <person name="Boedeker C."/>
            <person name="Pinto D."/>
            <person name="Vollmers J."/>
            <person name="Rivas-Marin E."/>
            <person name="Kohn T."/>
            <person name="Peeters S.H."/>
            <person name="Heuer A."/>
            <person name="Rast P."/>
            <person name="Oberbeckmann S."/>
            <person name="Bunk B."/>
            <person name="Jeske O."/>
            <person name="Meyerdierks A."/>
            <person name="Storesund J.E."/>
            <person name="Kallscheuer N."/>
            <person name="Luecker S."/>
            <person name="Lage O.M."/>
            <person name="Pohl T."/>
            <person name="Merkel B.J."/>
            <person name="Hornburger P."/>
            <person name="Mueller R.-W."/>
            <person name="Bruemmer F."/>
            <person name="Labrenz M."/>
            <person name="Spormann A.M."/>
            <person name="Op Den Camp H."/>
            <person name="Overmann J."/>
            <person name="Amann R."/>
            <person name="Jetten M.S.M."/>
            <person name="Mascher T."/>
            <person name="Medema M.H."/>
            <person name="Devos D.P."/>
            <person name="Kaster A.-K."/>
            <person name="Ovreas L."/>
            <person name="Rohde M."/>
            <person name="Galperin M.Y."/>
            <person name="Jogler C."/>
        </authorList>
    </citation>
    <scope>NUCLEOTIDE SEQUENCE [LARGE SCALE GENOMIC DNA]</scope>
    <source>
        <strain evidence="2 3">Pla22</strain>
    </source>
</reference>
<sequence>MVGVGRRDRHELGNEKREDGPTALNPRTRINWTGLLSFPCLSACSPVAIDDTDCAGSAACRRQKPADLEPLTTYESLRTRPLIVLSFDALTTSSLGCYGSSWNQTPSIDQIASTGCVWDRWTSSDDQPHSLLRRLFTVGDDQVDGQSGDIASQWMEPWKLAGETELITDVEAVASAASCFDSVVQMQASENGMAATEIEQTHLASLMAAAIERDIETDGDWSLMWLHSDFLTRCWDAPRSLYPIDEVELQSALEPWEEEDLADTPDFGSLPLINESALVPKIDLTKAPSDSQSIGWLGDAYHPDAITMWMRTYACQVRLVDLMIEVMLQSLLCDDPRVLLIGTSGFGLGQNQHIGHRVGPLRSHDLRLPMVVSDVGPVRMPHVTSDRSLPNILRSLGNNDASWCGAQAWTQSTKDKVVRTSSDRANHAITADEWLFVEDNDGSEHLYLKPDDVEDFNDVARLRPSVIDELKESPLPIDES</sequence>
<dbReference type="InterPro" id="IPR017850">
    <property type="entry name" value="Alkaline_phosphatase_core_sf"/>
</dbReference>
<dbReference type="EMBL" id="SJPI01000001">
    <property type="protein sequence ID" value="TWT53737.1"/>
    <property type="molecule type" value="Genomic_DNA"/>
</dbReference>